<protein>
    <submittedName>
        <fullName evidence="2">Uncharacterized protein</fullName>
    </submittedName>
</protein>
<organism evidence="2 3">
    <name type="scientific">Herbaspirillum rubrisubalbicans</name>
    <dbReference type="NCBI Taxonomy" id="80842"/>
    <lineage>
        <taxon>Bacteria</taxon>
        <taxon>Pseudomonadati</taxon>
        <taxon>Pseudomonadota</taxon>
        <taxon>Betaproteobacteria</taxon>
        <taxon>Burkholderiales</taxon>
        <taxon>Oxalobacteraceae</taxon>
        <taxon>Herbaspirillum</taxon>
    </lineage>
</organism>
<feature type="transmembrane region" description="Helical" evidence="1">
    <location>
        <begin position="50"/>
        <end position="72"/>
    </location>
</feature>
<dbReference type="Proteomes" id="UP000248631">
    <property type="component" value="Unassembled WGS sequence"/>
</dbReference>
<keyword evidence="1" id="KW-0472">Membrane</keyword>
<comment type="caution">
    <text evidence="2">The sequence shown here is derived from an EMBL/GenBank/DDBJ whole genome shotgun (WGS) entry which is preliminary data.</text>
</comment>
<accession>A0ABX9BTY3</accession>
<evidence type="ECO:0000256" key="1">
    <source>
        <dbReference type="SAM" id="Phobius"/>
    </source>
</evidence>
<name>A0ABX9BTY3_9BURK</name>
<sequence length="86" mass="9988">MQTKHKFLIYLVVVIIIIVIIQIILLLIIIVIIIIHGFNFLGRWPPRSTFFLTICLFSLGTICSDVLLIFLLQLHSLLLVWRFILG</sequence>
<keyword evidence="1" id="KW-0812">Transmembrane</keyword>
<keyword evidence="3" id="KW-1185">Reference proteome</keyword>
<dbReference type="EMBL" id="JUGD01000069">
    <property type="protein sequence ID" value="RAM61142.1"/>
    <property type="molecule type" value="Genomic_DNA"/>
</dbReference>
<reference evidence="2 3" key="1">
    <citation type="submission" date="2014-12" db="EMBL/GenBank/DDBJ databases">
        <title>Complete genome sequence of Herbaspirillum rubrisubalbicans Os38.</title>
        <authorList>
            <person name="Chen M."/>
            <person name="An Q."/>
        </authorList>
    </citation>
    <scope>NUCLEOTIDE SEQUENCE [LARGE SCALE GENOMIC DNA]</scope>
    <source>
        <strain evidence="2 3">Os38</strain>
    </source>
</reference>
<keyword evidence="1" id="KW-1133">Transmembrane helix</keyword>
<evidence type="ECO:0000313" key="3">
    <source>
        <dbReference type="Proteomes" id="UP000248631"/>
    </source>
</evidence>
<gene>
    <name evidence="2" type="ORF">RB24_26555</name>
</gene>
<proteinExistence type="predicted"/>
<evidence type="ECO:0000313" key="2">
    <source>
        <dbReference type="EMBL" id="RAM61142.1"/>
    </source>
</evidence>
<feature type="transmembrane region" description="Helical" evidence="1">
    <location>
        <begin position="7"/>
        <end position="38"/>
    </location>
</feature>